<proteinExistence type="predicted"/>
<dbReference type="CDD" id="cd22231">
    <property type="entry name" value="RHH_NikR_HicB-like"/>
    <property type="match status" value="1"/>
</dbReference>
<dbReference type="InterPro" id="IPR002145">
    <property type="entry name" value="CopG"/>
</dbReference>
<dbReference type="Pfam" id="PF01402">
    <property type="entry name" value="RHH_1"/>
    <property type="match status" value="1"/>
</dbReference>
<dbReference type="SUPFAM" id="SSF47598">
    <property type="entry name" value="Ribbon-helix-helix"/>
    <property type="match status" value="1"/>
</dbReference>
<comment type="caution">
    <text evidence="3">The sequence shown here is derived from an EMBL/GenBank/DDBJ whole genome shotgun (WGS) entry which is preliminary data.</text>
</comment>
<dbReference type="AlphaFoldDB" id="T1D9K7"/>
<organism evidence="3">
    <name type="scientific">mine drainage metagenome</name>
    <dbReference type="NCBI Taxonomy" id="410659"/>
    <lineage>
        <taxon>unclassified sequences</taxon>
        <taxon>metagenomes</taxon>
        <taxon>ecological metagenomes</taxon>
    </lineage>
</organism>
<evidence type="ECO:0000313" key="3">
    <source>
        <dbReference type="EMBL" id="EQD78119.1"/>
    </source>
</evidence>
<name>T1D9K7_9ZZZZ</name>
<reference evidence="3" key="1">
    <citation type="submission" date="2013-08" db="EMBL/GenBank/DDBJ databases">
        <authorList>
            <person name="Mendez C."/>
            <person name="Richter M."/>
            <person name="Ferrer M."/>
            <person name="Sanchez J."/>
        </authorList>
    </citation>
    <scope>NUCLEOTIDE SEQUENCE</scope>
</reference>
<feature type="region of interest" description="Disordered" evidence="1">
    <location>
        <begin position="98"/>
        <end position="134"/>
    </location>
</feature>
<feature type="compositionally biased region" description="Pro residues" evidence="1">
    <location>
        <begin position="125"/>
        <end position="134"/>
    </location>
</feature>
<accession>T1D9K7</accession>
<dbReference type="EMBL" id="AUZY01000653">
    <property type="protein sequence ID" value="EQD78119.1"/>
    <property type="molecule type" value="Genomic_DNA"/>
</dbReference>
<dbReference type="InterPro" id="IPR010985">
    <property type="entry name" value="Ribbon_hlx_hlx"/>
</dbReference>
<reference evidence="3" key="2">
    <citation type="journal article" date="2014" name="ISME J.">
        <title>Microbial stratification in low pH oxic and suboxic macroscopic growths along an acid mine drainage.</title>
        <authorList>
            <person name="Mendez-Garcia C."/>
            <person name="Mesa V."/>
            <person name="Sprenger R.R."/>
            <person name="Richter M."/>
            <person name="Diez M.S."/>
            <person name="Solano J."/>
            <person name="Bargiela R."/>
            <person name="Golyshina O.V."/>
            <person name="Manteca A."/>
            <person name="Ramos J.L."/>
            <person name="Gallego J.R."/>
            <person name="Llorente I."/>
            <person name="Martins Dos Santos V.A."/>
            <person name="Jensen O.N."/>
            <person name="Pelaez A.I."/>
            <person name="Sanchez J."/>
            <person name="Ferrer M."/>
        </authorList>
    </citation>
    <scope>NUCLEOTIDE SEQUENCE</scope>
</reference>
<gene>
    <name evidence="3" type="ORF">B1B_00893</name>
</gene>
<evidence type="ECO:0000259" key="2">
    <source>
        <dbReference type="Pfam" id="PF01402"/>
    </source>
</evidence>
<sequence length="134" mass="15118">MAETSERVTVRIPQEILEGLKRIQEARGHPTISDTIRVGLEHYIQVELPSARARKTVVSLPHQDYLHLEELAEEGVSVDIDDAIRTAVREYIRIRLEQFGGRPSPPTRTTPRDPRTAPSSLRTVPPGPEAPRDR</sequence>
<protein>
    <submittedName>
        <fullName evidence="3">Transcriptional regulator, CopG family</fullName>
    </submittedName>
</protein>
<evidence type="ECO:0000256" key="1">
    <source>
        <dbReference type="SAM" id="MobiDB-lite"/>
    </source>
</evidence>
<dbReference type="GO" id="GO:0006355">
    <property type="term" value="P:regulation of DNA-templated transcription"/>
    <property type="evidence" value="ECO:0007669"/>
    <property type="project" value="InterPro"/>
</dbReference>
<feature type="domain" description="Ribbon-helix-helix protein CopG" evidence="2">
    <location>
        <begin position="6"/>
        <end position="44"/>
    </location>
</feature>